<dbReference type="STRING" id="1586267.GCA_001418685_01968"/>
<keyword evidence="2" id="KW-1185">Reference proteome</keyword>
<proteinExistence type="predicted"/>
<organism evidence="1 2">
    <name type="scientific">Apibacter mensalis</name>
    <dbReference type="NCBI Taxonomy" id="1586267"/>
    <lineage>
        <taxon>Bacteria</taxon>
        <taxon>Pseudomonadati</taxon>
        <taxon>Bacteroidota</taxon>
        <taxon>Flavobacteriia</taxon>
        <taxon>Flavobacteriales</taxon>
        <taxon>Weeksellaceae</taxon>
        <taxon>Apibacter</taxon>
    </lineage>
</organism>
<dbReference type="OrthoDB" id="1150496at2"/>
<evidence type="ECO:0000313" key="2">
    <source>
        <dbReference type="Proteomes" id="UP000182761"/>
    </source>
</evidence>
<dbReference type="AlphaFoldDB" id="A0A0X3ARS4"/>
<protein>
    <submittedName>
        <fullName evidence="1">Uncharacterized protein</fullName>
    </submittedName>
</protein>
<evidence type="ECO:0000313" key="1">
    <source>
        <dbReference type="EMBL" id="CVK17101.1"/>
    </source>
</evidence>
<reference evidence="1 2" key="1">
    <citation type="submission" date="2016-01" db="EMBL/GenBank/DDBJ databases">
        <authorList>
            <person name="McClelland M."/>
            <person name="Jain A."/>
            <person name="Saraogi P."/>
            <person name="Mendelson R."/>
            <person name="Westerman R."/>
            <person name="SanMiguel P."/>
            <person name="Csonka L."/>
        </authorList>
    </citation>
    <scope>NUCLEOTIDE SEQUENCE [LARGE SCALE GENOMIC DNA]</scope>
    <source>
        <strain evidence="1 2">R-53146</strain>
    </source>
</reference>
<dbReference type="Proteomes" id="UP000182761">
    <property type="component" value="Unassembled WGS sequence"/>
</dbReference>
<name>A0A0X3ARS4_9FLAO</name>
<dbReference type="EMBL" id="FCOR01000016">
    <property type="protein sequence ID" value="CVK17101.1"/>
    <property type="molecule type" value="Genomic_DNA"/>
</dbReference>
<dbReference type="RefSeq" id="WP_055426272.1">
    <property type="nucleotide sequence ID" value="NZ_FCOR01000016.1"/>
</dbReference>
<sequence>MLATKKQVIRIQAAASKRFQCREERLAFLSDFFNREIKSTKELAEWEAYELIVYLNTGKVRDNTSYARFDTQNSRHRTILSLCHQLGWTQDNGYVDLNKLGGWINSNRCPVRKRLKDMTEKELSCKIIPALQNMLIKKYK</sequence>
<accession>A0A0X3ARS4</accession>
<gene>
    <name evidence="1" type="ORF">Ga0061079_1163</name>
</gene>